<evidence type="ECO:0000256" key="2">
    <source>
        <dbReference type="ARBA" id="ARBA00022692"/>
    </source>
</evidence>
<comment type="caution">
    <text evidence="6">The sequence shown here is derived from an EMBL/GenBank/DDBJ whole genome shotgun (WGS) entry which is preliminary data.</text>
</comment>
<dbReference type="EMBL" id="JAWSTH010000077">
    <property type="protein sequence ID" value="MDW5597182.1"/>
    <property type="molecule type" value="Genomic_DNA"/>
</dbReference>
<evidence type="ECO:0000256" key="4">
    <source>
        <dbReference type="ARBA" id="ARBA00023136"/>
    </source>
</evidence>
<accession>A0ABU4HV48</accession>
<proteinExistence type="predicted"/>
<evidence type="ECO:0000256" key="3">
    <source>
        <dbReference type="ARBA" id="ARBA00022989"/>
    </source>
</evidence>
<keyword evidence="2 5" id="KW-0812">Transmembrane</keyword>
<feature type="transmembrane region" description="Helical" evidence="5">
    <location>
        <begin position="54"/>
        <end position="74"/>
    </location>
</feature>
<feature type="transmembrane region" description="Helical" evidence="5">
    <location>
        <begin position="180"/>
        <end position="197"/>
    </location>
</feature>
<sequence length="205" mass="22304">MTEPIHEPDQPDLRAERWERRLTPLVIGAAIAVLPLLALSLARPHGALHDVETIGHWVVWLLFFAEAAIMLTVSRDKLGWASSHRFELVVVVVSSPLLPLALAAAPALRLLVVAKAFKALKLAKVIKLGKLGKSIRLLRRRLRLGPRAELVLSAVGLSLAIGLVAYILTDEAPLEDLGNTLALLALGLLITTCVAHLHRRATRRG</sequence>
<comment type="subcellular location">
    <subcellularLocation>
        <location evidence="1">Membrane</location>
        <topology evidence="1">Multi-pass membrane protein</topology>
    </subcellularLocation>
</comment>
<dbReference type="RefSeq" id="WP_318599647.1">
    <property type="nucleotide sequence ID" value="NZ_JAWSTH010000077.1"/>
</dbReference>
<evidence type="ECO:0000313" key="7">
    <source>
        <dbReference type="Proteomes" id="UP001284601"/>
    </source>
</evidence>
<feature type="transmembrane region" description="Helical" evidence="5">
    <location>
        <begin position="86"/>
        <end position="104"/>
    </location>
</feature>
<organism evidence="6 7">
    <name type="scientific">Conexibacter stalactiti</name>
    <dbReference type="NCBI Taxonomy" id="1940611"/>
    <lineage>
        <taxon>Bacteria</taxon>
        <taxon>Bacillati</taxon>
        <taxon>Actinomycetota</taxon>
        <taxon>Thermoleophilia</taxon>
        <taxon>Solirubrobacterales</taxon>
        <taxon>Conexibacteraceae</taxon>
        <taxon>Conexibacter</taxon>
    </lineage>
</organism>
<keyword evidence="7" id="KW-1185">Reference proteome</keyword>
<evidence type="ECO:0008006" key="8">
    <source>
        <dbReference type="Google" id="ProtNLM"/>
    </source>
</evidence>
<reference evidence="6 7" key="2">
    <citation type="submission" date="2023-10" db="EMBL/GenBank/DDBJ databases">
        <authorList>
            <person name="Han X.F."/>
        </authorList>
    </citation>
    <scope>NUCLEOTIDE SEQUENCE [LARGE SCALE GENOMIC DNA]</scope>
    <source>
        <strain evidence="6 7">KCTC 39840</strain>
    </source>
</reference>
<name>A0ABU4HV48_9ACTN</name>
<gene>
    <name evidence="6" type="ORF">R7226_22740</name>
</gene>
<protein>
    <recommendedName>
        <fullName evidence="8">Ion transport domain-containing protein</fullName>
    </recommendedName>
</protein>
<dbReference type="Gene3D" id="1.20.120.350">
    <property type="entry name" value="Voltage-gated potassium channels. Chain C"/>
    <property type="match status" value="1"/>
</dbReference>
<dbReference type="Proteomes" id="UP001284601">
    <property type="component" value="Unassembled WGS sequence"/>
</dbReference>
<feature type="transmembrane region" description="Helical" evidence="5">
    <location>
        <begin position="150"/>
        <end position="168"/>
    </location>
</feature>
<reference evidence="7" key="1">
    <citation type="submission" date="2023-07" db="EMBL/GenBank/DDBJ databases">
        <title>Conexibacter stalactiti sp. nov., isolated from stalactites in a lava cave and emended description of the genus Conexibacter.</title>
        <authorList>
            <person name="Lee S.D."/>
        </authorList>
    </citation>
    <scope>NUCLEOTIDE SEQUENCE [LARGE SCALE GENOMIC DNA]</scope>
    <source>
        <strain evidence="7">KCTC 39840</strain>
    </source>
</reference>
<keyword evidence="3 5" id="KW-1133">Transmembrane helix</keyword>
<evidence type="ECO:0000313" key="6">
    <source>
        <dbReference type="EMBL" id="MDW5597182.1"/>
    </source>
</evidence>
<dbReference type="SUPFAM" id="SSF81324">
    <property type="entry name" value="Voltage-gated potassium channels"/>
    <property type="match status" value="1"/>
</dbReference>
<feature type="transmembrane region" description="Helical" evidence="5">
    <location>
        <begin position="22"/>
        <end position="42"/>
    </location>
</feature>
<evidence type="ECO:0000256" key="1">
    <source>
        <dbReference type="ARBA" id="ARBA00004141"/>
    </source>
</evidence>
<dbReference type="InterPro" id="IPR027359">
    <property type="entry name" value="Volt_channel_dom_sf"/>
</dbReference>
<evidence type="ECO:0000256" key="5">
    <source>
        <dbReference type="SAM" id="Phobius"/>
    </source>
</evidence>
<keyword evidence="4 5" id="KW-0472">Membrane</keyword>